<reference evidence="2" key="2">
    <citation type="submission" date="2019-10" db="EMBL/GenBank/DDBJ databases">
        <title>A de novo genome assembly of a pear dwarfing rootstock.</title>
        <authorList>
            <person name="Wang F."/>
            <person name="Wang J."/>
            <person name="Li S."/>
            <person name="Zhang Y."/>
            <person name="Fang M."/>
            <person name="Ma L."/>
            <person name="Zhao Y."/>
            <person name="Jiang S."/>
        </authorList>
    </citation>
    <scope>NUCLEOTIDE SEQUENCE [LARGE SCALE GENOMIC DNA]</scope>
</reference>
<evidence type="ECO:0000313" key="2">
    <source>
        <dbReference type="Proteomes" id="UP000327157"/>
    </source>
</evidence>
<organism evidence="1 2">
    <name type="scientific">Pyrus ussuriensis x Pyrus communis</name>
    <dbReference type="NCBI Taxonomy" id="2448454"/>
    <lineage>
        <taxon>Eukaryota</taxon>
        <taxon>Viridiplantae</taxon>
        <taxon>Streptophyta</taxon>
        <taxon>Embryophyta</taxon>
        <taxon>Tracheophyta</taxon>
        <taxon>Spermatophyta</taxon>
        <taxon>Magnoliopsida</taxon>
        <taxon>eudicotyledons</taxon>
        <taxon>Gunneridae</taxon>
        <taxon>Pentapetalae</taxon>
        <taxon>rosids</taxon>
        <taxon>fabids</taxon>
        <taxon>Rosales</taxon>
        <taxon>Rosaceae</taxon>
        <taxon>Amygdaloideae</taxon>
        <taxon>Maleae</taxon>
        <taxon>Pyrus</taxon>
    </lineage>
</organism>
<name>A0A5N5HJG0_9ROSA</name>
<dbReference type="EMBL" id="SMOL01000157">
    <property type="protein sequence ID" value="KAB2626957.1"/>
    <property type="molecule type" value="Genomic_DNA"/>
</dbReference>
<proteinExistence type="predicted"/>
<protein>
    <submittedName>
        <fullName evidence="1">Zinc finger protein ZAT12-like</fullName>
    </submittedName>
</protein>
<dbReference type="Proteomes" id="UP000327157">
    <property type="component" value="Chromosome 2"/>
</dbReference>
<keyword evidence="2" id="KW-1185">Reference proteome</keyword>
<accession>A0A5N5HJG0</accession>
<comment type="caution">
    <text evidence="1">The sequence shown here is derived from an EMBL/GenBank/DDBJ whole genome shotgun (WGS) entry which is preliminary data.</text>
</comment>
<gene>
    <name evidence="1" type="ORF">D8674_020575</name>
</gene>
<sequence>MCRTSRVVELSCGIVMIKSYHNDKDGPHSGIVMRLALAGGTVIKFQRDASDEYATAASDSRGMRQKFQRDASGEFATAASLGMTVRVPRFHWW</sequence>
<evidence type="ECO:0000313" key="1">
    <source>
        <dbReference type="EMBL" id="KAB2626957.1"/>
    </source>
</evidence>
<reference evidence="1 2" key="1">
    <citation type="submission" date="2019-09" db="EMBL/GenBank/DDBJ databases">
        <authorList>
            <person name="Ou C."/>
        </authorList>
    </citation>
    <scope>NUCLEOTIDE SEQUENCE [LARGE SCALE GENOMIC DNA]</scope>
    <source>
        <strain evidence="1">S2</strain>
        <tissue evidence="1">Leaf</tissue>
    </source>
</reference>
<dbReference type="AlphaFoldDB" id="A0A5N5HJG0"/>
<reference evidence="1 2" key="3">
    <citation type="submission" date="2019-11" db="EMBL/GenBank/DDBJ databases">
        <title>A de novo genome assembly of a pear dwarfing rootstock.</title>
        <authorList>
            <person name="Wang F."/>
            <person name="Wang J."/>
            <person name="Li S."/>
            <person name="Zhang Y."/>
            <person name="Fang M."/>
            <person name="Ma L."/>
            <person name="Zhao Y."/>
            <person name="Jiang S."/>
        </authorList>
    </citation>
    <scope>NUCLEOTIDE SEQUENCE [LARGE SCALE GENOMIC DNA]</scope>
    <source>
        <strain evidence="1">S2</strain>
        <tissue evidence="1">Leaf</tissue>
    </source>
</reference>